<dbReference type="Gene3D" id="3.40.50.720">
    <property type="entry name" value="NAD(P)-binding Rossmann-like Domain"/>
    <property type="match status" value="1"/>
</dbReference>
<comment type="caution">
    <text evidence="12">The sequence shown here is derived from an EMBL/GenBank/DDBJ whole genome shotgun (WGS) entry which is preliminary data.</text>
</comment>
<comment type="similarity">
    <text evidence="4 10">Belongs to the NAD(P)-dependent epimerase/dehydratase family.</text>
</comment>
<accession>A0A845DWG0</accession>
<sequence>MILVTGGAGYIGSHICLELLERDHEVIVIDNLSNSHPESLIRVQELTGKTLTFVEGDLLDQDLLRKIFEDYDITAVIHLAGLKAVGESVSMPLTYYHNNITGTLMLCEVMMEFDVKQLIFSSSATVYGTPDSLPLTESASVGATNPYGRTKLMLEEILQDLYVSDKEWSLSILRYFNPIGSHPSGRIGEDPAGIPNNLMPYITKVAVGHFPELKVFGDDYPTVDGTGVRDYIHVVDLARGHVHALEKTAGESGIETYNLGTGEGYSVLQLVKAFEKASGRRVPYAIEDRRPGDIAECFADPAKAHLKLGWQAEKTIDDMCVDSWNWRKQNPEGYTGEKNASKRELAGQK</sequence>
<dbReference type="AlphaFoldDB" id="A0A845DWG0"/>
<keyword evidence="9 10" id="KW-0413">Isomerase</keyword>
<name>A0A845DWG0_9BACI</name>
<comment type="pathway">
    <text evidence="3 10">Carbohydrate metabolism; galactose metabolism.</text>
</comment>
<feature type="domain" description="NAD-dependent epimerase/dehydratase" evidence="11">
    <location>
        <begin position="2"/>
        <end position="260"/>
    </location>
</feature>
<evidence type="ECO:0000256" key="2">
    <source>
        <dbReference type="ARBA" id="ARBA00001911"/>
    </source>
</evidence>
<dbReference type="InterPro" id="IPR005886">
    <property type="entry name" value="UDP_G4E"/>
</dbReference>
<dbReference type="UniPathway" id="UPA00214"/>
<dbReference type="NCBIfam" id="TIGR01179">
    <property type="entry name" value="galE"/>
    <property type="match status" value="1"/>
</dbReference>
<dbReference type="GO" id="GO:0005829">
    <property type="term" value="C:cytosol"/>
    <property type="evidence" value="ECO:0007669"/>
    <property type="project" value="TreeGrafter"/>
</dbReference>
<dbReference type="CDD" id="cd05247">
    <property type="entry name" value="UDP_G4E_1_SDR_e"/>
    <property type="match status" value="1"/>
</dbReference>
<dbReference type="NCBIfam" id="NF007956">
    <property type="entry name" value="PRK10675.1"/>
    <property type="match status" value="1"/>
</dbReference>
<dbReference type="EC" id="5.1.3.2" evidence="5 10"/>
<dbReference type="PANTHER" id="PTHR43725">
    <property type="entry name" value="UDP-GLUCOSE 4-EPIMERASE"/>
    <property type="match status" value="1"/>
</dbReference>
<evidence type="ECO:0000313" key="12">
    <source>
        <dbReference type="EMBL" id="MYL21448.1"/>
    </source>
</evidence>
<evidence type="ECO:0000256" key="8">
    <source>
        <dbReference type="ARBA" id="ARBA00023144"/>
    </source>
</evidence>
<dbReference type="RefSeq" id="WP_160839124.1">
    <property type="nucleotide sequence ID" value="NZ_WMET01000004.1"/>
</dbReference>
<organism evidence="12 13">
    <name type="scientific">Halobacillus litoralis</name>
    <dbReference type="NCBI Taxonomy" id="45668"/>
    <lineage>
        <taxon>Bacteria</taxon>
        <taxon>Bacillati</taxon>
        <taxon>Bacillota</taxon>
        <taxon>Bacilli</taxon>
        <taxon>Bacillales</taxon>
        <taxon>Bacillaceae</taxon>
        <taxon>Halobacillus</taxon>
    </lineage>
</organism>
<dbReference type="SUPFAM" id="SSF51735">
    <property type="entry name" value="NAD(P)-binding Rossmann-fold domains"/>
    <property type="match status" value="1"/>
</dbReference>
<evidence type="ECO:0000259" key="11">
    <source>
        <dbReference type="Pfam" id="PF01370"/>
    </source>
</evidence>
<dbReference type="Pfam" id="PF01370">
    <property type="entry name" value="Epimerase"/>
    <property type="match status" value="1"/>
</dbReference>
<evidence type="ECO:0000256" key="1">
    <source>
        <dbReference type="ARBA" id="ARBA00000083"/>
    </source>
</evidence>
<evidence type="ECO:0000256" key="4">
    <source>
        <dbReference type="ARBA" id="ARBA00007637"/>
    </source>
</evidence>
<dbReference type="InterPro" id="IPR036291">
    <property type="entry name" value="NAD(P)-bd_dom_sf"/>
</dbReference>
<evidence type="ECO:0000256" key="7">
    <source>
        <dbReference type="ARBA" id="ARBA00023027"/>
    </source>
</evidence>
<dbReference type="Gene3D" id="3.90.25.10">
    <property type="entry name" value="UDP-galactose 4-epimerase, domain 1"/>
    <property type="match status" value="1"/>
</dbReference>
<evidence type="ECO:0000256" key="6">
    <source>
        <dbReference type="ARBA" id="ARBA00018569"/>
    </source>
</evidence>
<keyword evidence="8" id="KW-0299">Galactose metabolism</keyword>
<dbReference type="InterPro" id="IPR001509">
    <property type="entry name" value="Epimerase_deHydtase"/>
</dbReference>
<comment type="catalytic activity">
    <reaction evidence="1 10">
        <text>UDP-alpha-D-glucose = UDP-alpha-D-galactose</text>
        <dbReference type="Rhea" id="RHEA:22168"/>
        <dbReference type="ChEBI" id="CHEBI:58885"/>
        <dbReference type="ChEBI" id="CHEBI:66914"/>
        <dbReference type="EC" id="5.1.3.2"/>
    </reaction>
</comment>
<evidence type="ECO:0000256" key="10">
    <source>
        <dbReference type="RuleBase" id="RU366046"/>
    </source>
</evidence>
<evidence type="ECO:0000256" key="5">
    <source>
        <dbReference type="ARBA" id="ARBA00013189"/>
    </source>
</evidence>
<protein>
    <recommendedName>
        <fullName evidence="6 10">UDP-glucose 4-epimerase</fullName>
        <ecNumber evidence="5 10">5.1.3.2</ecNumber>
    </recommendedName>
</protein>
<keyword evidence="10" id="KW-0119">Carbohydrate metabolism</keyword>
<dbReference type="GO" id="GO:0003978">
    <property type="term" value="F:UDP-glucose 4-epimerase activity"/>
    <property type="evidence" value="ECO:0007669"/>
    <property type="project" value="UniProtKB-UniRule"/>
</dbReference>
<comment type="cofactor">
    <cofactor evidence="2 10">
        <name>NAD(+)</name>
        <dbReference type="ChEBI" id="CHEBI:57540"/>
    </cofactor>
</comment>
<evidence type="ECO:0000256" key="9">
    <source>
        <dbReference type="ARBA" id="ARBA00023235"/>
    </source>
</evidence>
<evidence type="ECO:0000313" key="13">
    <source>
        <dbReference type="Proteomes" id="UP000460949"/>
    </source>
</evidence>
<comment type="subunit">
    <text evidence="10">Homodimer.</text>
</comment>
<proteinExistence type="inferred from homology"/>
<evidence type="ECO:0000256" key="3">
    <source>
        <dbReference type="ARBA" id="ARBA00004947"/>
    </source>
</evidence>
<dbReference type="PANTHER" id="PTHR43725:SF47">
    <property type="entry name" value="UDP-GLUCOSE 4-EPIMERASE"/>
    <property type="match status" value="1"/>
</dbReference>
<reference evidence="12 13" key="1">
    <citation type="submission" date="2019-11" db="EMBL/GenBank/DDBJ databases">
        <title>Genome sequences of 17 halophilic strains isolated from different environments.</title>
        <authorList>
            <person name="Furrow R.E."/>
        </authorList>
    </citation>
    <scope>NUCLEOTIDE SEQUENCE [LARGE SCALE GENOMIC DNA]</scope>
    <source>
        <strain evidence="12 13">22511_23_Filter</strain>
    </source>
</reference>
<dbReference type="EMBL" id="WMET01000004">
    <property type="protein sequence ID" value="MYL21448.1"/>
    <property type="molecule type" value="Genomic_DNA"/>
</dbReference>
<dbReference type="Proteomes" id="UP000460949">
    <property type="component" value="Unassembled WGS sequence"/>
</dbReference>
<keyword evidence="7 10" id="KW-0520">NAD</keyword>
<gene>
    <name evidence="12" type="primary">galE</name>
    <name evidence="12" type="ORF">GLW04_16210</name>
</gene>
<dbReference type="GO" id="GO:0006012">
    <property type="term" value="P:galactose metabolic process"/>
    <property type="evidence" value="ECO:0007669"/>
    <property type="project" value="UniProtKB-UniPathway"/>
</dbReference>